<organism evidence="6 7">
    <name type="scientific">Companilactobacillus mindensis DSM 14500</name>
    <dbReference type="NCBI Taxonomy" id="1423770"/>
    <lineage>
        <taxon>Bacteria</taxon>
        <taxon>Bacillati</taxon>
        <taxon>Bacillota</taxon>
        <taxon>Bacilli</taxon>
        <taxon>Lactobacillales</taxon>
        <taxon>Lactobacillaceae</taxon>
        <taxon>Companilactobacillus</taxon>
    </lineage>
</organism>
<evidence type="ECO:0000256" key="3">
    <source>
        <dbReference type="ARBA" id="ARBA00023002"/>
    </source>
</evidence>
<dbReference type="PROSITE" id="PS00080">
    <property type="entry name" value="MULTICOPPER_OXIDASE2"/>
    <property type="match status" value="1"/>
</dbReference>
<dbReference type="InterPro" id="IPR011707">
    <property type="entry name" value="Cu-oxidase-like_N"/>
</dbReference>
<feature type="domain" description="Plastocyanin-like" evidence="4">
    <location>
        <begin position="340"/>
        <end position="465"/>
    </location>
</feature>
<dbReference type="Proteomes" id="UP000050872">
    <property type="component" value="Unassembled WGS sequence"/>
</dbReference>
<gene>
    <name evidence="6" type="ORF">FD29_GL001299</name>
</gene>
<dbReference type="PATRIC" id="fig|1423770.3.peg.1334"/>
<dbReference type="PROSITE" id="PS00079">
    <property type="entry name" value="MULTICOPPER_OXIDASE1"/>
    <property type="match status" value="1"/>
</dbReference>
<dbReference type="InterPro" id="IPR002355">
    <property type="entry name" value="Cu_oxidase_Cu_BS"/>
</dbReference>
<keyword evidence="7" id="KW-1185">Reference proteome</keyword>
<evidence type="ECO:0000256" key="2">
    <source>
        <dbReference type="ARBA" id="ARBA00022723"/>
    </source>
</evidence>
<dbReference type="PANTHER" id="PTHR48267">
    <property type="entry name" value="CUPREDOXIN SUPERFAMILY PROTEIN"/>
    <property type="match status" value="1"/>
</dbReference>
<dbReference type="InterPro" id="IPR011706">
    <property type="entry name" value="Cu-oxidase_C"/>
</dbReference>
<accession>A0A0R1QEL5</accession>
<evidence type="ECO:0000259" key="4">
    <source>
        <dbReference type="Pfam" id="PF07731"/>
    </source>
</evidence>
<dbReference type="RefSeq" id="WP_057888667.1">
    <property type="nucleotide sequence ID" value="NZ_AZEZ01000095.1"/>
</dbReference>
<keyword evidence="2" id="KW-0479">Metal-binding</keyword>
<keyword evidence="3" id="KW-0560">Oxidoreductase</keyword>
<dbReference type="InterPro" id="IPR008972">
    <property type="entry name" value="Cupredoxin"/>
</dbReference>
<comment type="caution">
    <text evidence="6">The sequence shown here is derived from an EMBL/GenBank/DDBJ whole genome shotgun (WGS) entry which is preliminary data.</text>
</comment>
<dbReference type="PANTHER" id="PTHR48267:SF1">
    <property type="entry name" value="BILIRUBIN OXIDASE"/>
    <property type="match status" value="1"/>
</dbReference>
<dbReference type="EMBL" id="AZEZ01000095">
    <property type="protein sequence ID" value="KRL42988.1"/>
    <property type="molecule type" value="Genomic_DNA"/>
</dbReference>
<evidence type="ECO:0000313" key="6">
    <source>
        <dbReference type="EMBL" id="KRL42988.1"/>
    </source>
</evidence>
<dbReference type="OrthoDB" id="9757546at2"/>
<feature type="domain" description="Plastocyanin-like" evidence="5">
    <location>
        <begin position="61"/>
        <end position="176"/>
    </location>
</feature>
<dbReference type="InterPro" id="IPR033138">
    <property type="entry name" value="Cu_oxidase_CS"/>
</dbReference>
<reference evidence="6 7" key="1">
    <citation type="journal article" date="2015" name="Genome Announc.">
        <title>Expanding the biotechnology potential of lactobacilli through comparative genomics of 213 strains and associated genera.</title>
        <authorList>
            <person name="Sun Z."/>
            <person name="Harris H.M."/>
            <person name="McCann A."/>
            <person name="Guo C."/>
            <person name="Argimon S."/>
            <person name="Zhang W."/>
            <person name="Yang X."/>
            <person name="Jeffery I.B."/>
            <person name="Cooney J.C."/>
            <person name="Kagawa T.F."/>
            <person name="Liu W."/>
            <person name="Song Y."/>
            <person name="Salvetti E."/>
            <person name="Wrobel A."/>
            <person name="Rasinkangas P."/>
            <person name="Parkhill J."/>
            <person name="Rea M.C."/>
            <person name="O'Sullivan O."/>
            <person name="Ritari J."/>
            <person name="Douillard F.P."/>
            <person name="Paul Ross R."/>
            <person name="Yang R."/>
            <person name="Briner A.E."/>
            <person name="Felis G.E."/>
            <person name="de Vos W.M."/>
            <person name="Barrangou R."/>
            <person name="Klaenhammer T.R."/>
            <person name="Caufield P.W."/>
            <person name="Cui Y."/>
            <person name="Zhang H."/>
            <person name="O'Toole P.W."/>
        </authorList>
    </citation>
    <scope>NUCLEOTIDE SEQUENCE [LARGE SCALE GENOMIC DNA]</scope>
    <source>
        <strain evidence="6 7">DSM 14500</strain>
    </source>
</reference>
<dbReference type="Pfam" id="PF07732">
    <property type="entry name" value="Cu-oxidase_3"/>
    <property type="match status" value="1"/>
</dbReference>
<evidence type="ECO:0000259" key="5">
    <source>
        <dbReference type="Pfam" id="PF07732"/>
    </source>
</evidence>
<dbReference type="CDD" id="cd13867">
    <property type="entry name" value="CuRO_2_CueO_FtsP"/>
    <property type="match status" value="1"/>
</dbReference>
<dbReference type="GO" id="GO:0016491">
    <property type="term" value="F:oxidoreductase activity"/>
    <property type="evidence" value="ECO:0007669"/>
    <property type="project" value="UniProtKB-KW"/>
</dbReference>
<dbReference type="Pfam" id="PF07731">
    <property type="entry name" value="Cu-oxidase_2"/>
    <property type="match status" value="1"/>
</dbReference>
<sequence>MTDSQVYTDYFFDEPVFDLHDGGYVPLEKANDVPEKPLNIPALLKPDKVEGNDVYYTITAQEGETQILPGAKTKTWGYNASLLGTTIVLKQGVHYHVHLVNELPEVTTFHWHGLNVTGPIVDGGPHAPVYPGGSRDIDFTLDQPAQTDWIHPHPCPNTARQVWNGLAAAVVVTDDEEAKLPFPRNYGVDDIPVILQDRNYHDNQLDYKADYDMDGTEGKYALVNGTINGVFNVTTQRVRLRILDGSDRREWRLHFDDNHEFTQIASDGGTLPSPVKFTKLMLTCAERAEVIVDFGDKKPGDVVTLMTDDIPVMKFKIGEYKHEDVTLPEHLTTIDAPKVTPGLPVTRTVMSGMDDQVRLDGKLFDMQRIDRKQKIGDTVLWDVVNTNDMDGGMIHPFHMHGCQFLVISRNGKAPYPNEHGWKDTVGVNAGETVRIAVQFTKFGVYMYHCHILEHEDTGMMAQIEAYDPDHEHKYHLISMEEMNHPSEK</sequence>
<name>A0A0R1QEL5_9LACO</name>
<evidence type="ECO:0000256" key="1">
    <source>
        <dbReference type="ARBA" id="ARBA00010609"/>
    </source>
</evidence>
<dbReference type="InterPro" id="IPR045087">
    <property type="entry name" value="Cu-oxidase_fam"/>
</dbReference>
<proteinExistence type="inferred from homology"/>
<dbReference type="GO" id="GO:0005507">
    <property type="term" value="F:copper ion binding"/>
    <property type="evidence" value="ECO:0007669"/>
    <property type="project" value="InterPro"/>
</dbReference>
<protein>
    <submittedName>
        <fullName evidence="6">Bilirubin oxidase</fullName>
    </submittedName>
</protein>
<dbReference type="Gene3D" id="2.60.40.420">
    <property type="entry name" value="Cupredoxins - blue copper proteins"/>
    <property type="match status" value="3"/>
</dbReference>
<dbReference type="AlphaFoldDB" id="A0A0R1QEL5"/>
<evidence type="ECO:0000313" key="7">
    <source>
        <dbReference type="Proteomes" id="UP000050872"/>
    </source>
</evidence>
<dbReference type="STRING" id="1423770.FD29_GL001299"/>
<dbReference type="SUPFAM" id="SSF49503">
    <property type="entry name" value="Cupredoxins"/>
    <property type="match status" value="3"/>
</dbReference>
<comment type="similarity">
    <text evidence="1">Belongs to the multicopper oxidase family.</text>
</comment>
<dbReference type="CDD" id="cd13890">
    <property type="entry name" value="CuRO_3_CueO_FtsP"/>
    <property type="match status" value="1"/>
</dbReference>